<evidence type="ECO:0000256" key="1">
    <source>
        <dbReference type="ARBA" id="ARBA00004651"/>
    </source>
</evidence>
<dbReference type="PANTHER" id="PTHR30250:SF29">
    <property type="entry name" value="POLYSACCHARIDE BIOSYNTHESIS PROTEIN C-TERMINAL DOMAIN-CONTAINING PROTEIN"/>
    <property type="match status" value="1"/>
</dbReference>
<feature type="transmembrane region" description="Helical" evidence="6">
    <location>
        <begin position="376"/>
        <end position="397"/>
    </location>
</feature>
<dbReference type="Pfam" id="PF01943">
    <property type="entry name" value="Polysacc_synt"/>
    <property type="match status" value="1"/>
</dbReference>
<reference evidence="7 8" key="1">
    <citation type="submission" date="2016-01" db="EMBL/GenBank/DDBJ databases">
        <title>Investigation of taxonomic status of Bacillus aminovorans.</title>
        <authorList>
            <person name="Verma A."/>
            <person name="Pal Y."/>
            <person name="Krishnamurthi S."/>
        </authorList>
    </citation>
    <scope>NUCLEOTIDE SEQUENCE [LARGE SCALE GENOMIC DNA]</scope>
    <source>
        <strain evidence="7 8">DSM 4337</strain>
    </source>
</reference>
<dbReference type="InterPro" id="IPR024923">
    <property type="entry name" value="PG_synth_SpoVB"/>
</dbReference>
<dbReference type="OrthoDB" id="9775950at2"/>
<feature type="transmembrane region" description="Helical" evidence="6">
    <location>
        <begin position="347"/>
        <end position="369"/>
    </location>
</feature>
<comment type="subcellular location">
    <subcellularLocation>
        <location evidence="1">Cell membrane</location>
        <topology evidence="1">Multi-pass membrane protein</topology>
    </subcellularLocation>
</comment>
<feature type="transmembrane region" description="Helical" evidence="6">
    <location>
        <begin position="437"/>
        <end position="460"/>
    </location>
</feature>
<accession>A0A177KTS9</accession>
<organism evidence="7 8">
    <name type="scientific">Domibacillus aminovorans</name>
    <dbReference type="NCBI Taxonomy" id="29332"/>
    <lineage>
        <taxon>Bacteria</taxon>
        <taxon>Bacillati</taxon>
        <taxon>Bacillota</taxon>
        <taxon>Bacilli</taxon>
        <taxon>Bacillales</taxon>
        <taxon>Bacillaceae</taxon>
        <taxon>Domibacillus</taxon>
    </lineage>
</organism>
<dbReference type="PANTHER" id="PTHR30250">
    <property type="entry name" value="PST FAMILY PREDICTED COLANIC ACID TRANSPORTER"/>
    <property type="match status" value="1"/>
</dbReference>
<evidence type="ECO:0000256" key="3">
    <source>
        <dbReference type="ARBA" id="ARBA00022692"/>
    </source>
</evidence>
<feature type="transmembrane region" description="Helical" evidence="6">
    <location>
        <begin position="316"/>
        <end position="335"/>
    </location>
</feature>
<evidence type="ECO:0000313" key="7">
    <source>
        <dbReference type="EMBL" id="OAH56778.1"/>
    </source>
</evidence>
<evidence type="ECO:0000256" key="2">
    <source>
        <dbReference type="ARBA" id="ARBA00022475"/>
    </source>
</evidence>
<sequence>MEEGKSFIKGAVLLTVAALFVKVLSAVYRVPFQNIVGNTGFYIYQQVYPFYGIATGLAVSGFPIVLSRLVAGTDKGSKQQLIGTAFFTISIMGILSSLILFFSASWIAIAMGDAQLTPLIQLSAFFFLAMPYITVRRGTFQGGGDMMPTAMSQMAEQSIRVLCILLFSFYAVYSGRTLYEAGLGAVVGSLFGMIASIIALFLYKTEKKVSTPFQFDVQIATTIITKGSAICLSALTLVLFQLADSFQIYSGLVLSGVPADMAKEWKGIYDRGQPLLQLGVVAAVSISLTVVPLITKAIKEKEVHAALVYSQTALRISFVLGLAASSGLAAIMNPLNKMLFETTDGSGVLAIFGISIFFYSIMSTMSAIFQGQGQDWIPAAGAVIALAFKWTANAILIPVYGLYGASFATSGALFAGVLFLTAALRKHEKRPLFSGTFILKAIASSFFMAVIVYICIYFLLPEGSGRLVSGGTAVSGAMLGACLFFAFMVKWKVLNEDELRMLPFGLKIIDWTAKRNKRM</sequence>
<dbReference type="GO" id="GO:0005886">
    <property type="term" value="C:plasma membrane"/>
    <property type="evidence" value="ECO:0007669"/>
    <property type="project" value="UniProtKB-SubCell"/>
</dbReference>
<keyword evidence="4 6" id="KW-1133">Transmembrane helix</keyword>
<evidence type="ECO:0000256" key="4">
    <source>
        <dbReference type="ARBA" id="ARBA00022989"/>
    </source>
</evidence>
<feature type="transmembrane region" description="Helical" evidence="6">
    <location>
        <begin position="154"/>
        <end position="173"/>
    </location>
</feature>
<feature type="transmembrane region" description="Helical" evidence="6">
    <location>
        <begin position="115"/>
        <end position="133"/>
    </location>
</feature>
<dbReference type="Proteomes" id="UP000077271">
    <property type="component" value="Unassembled WGS sequence"/>
</dbReference>
<evidence type="ECO:0000256" key="5">
    <source>
        <dbReference type="ARBA" id="ARBA00023136"/>
    </source>
</evidence>
<feature type="transmembrane region" description="Helical" evidence="6">
    <location>
        <begin position="403"/>
        <end position="425"/>
    </location>
</feature>
<evidence type="ECO:0000256" key="6">
    <source>
        <dbReference type="SAM" id="Phobius"/>
    </source>
</evidence>
<feature type="transmembrane region" description="Helical" evidence="6">
    <location>
        <begin position="472"/>
        <end position="491"/>
    </location>
</feature>
<gene>
    <name evidence="7" type="ORF">AWH48_19765</name>
</gene>
<protein>
    <submittedName>
        <fullName evidence="7">Uncharacterized protein</fullName>
    </submittedName>
</protein>
<name>A0A177KTS9_9BACI</name>
<keyword evidence="3 6" id="KW-0812">Transmembrane</keyword>
<keyword evidence="2" id="KW-1003">Cell membrane</keyword>
<evidence type="ECO:0000313" key="8">
    <source>
        <dbReference type="Proteomes" id="UP000077271"/>
    </source>
</evidence>
<feature type="transmembrane region" description="Helical" evidence="6">
    <location>
        <begin position="81"/>
        <end position="109"/>
    </location>
</feature>
<dbReference type="InterPro" id="IPR050833">
    <property type="entry name" value="Poly_Biosynth_Transport"/>
</dbReference>
<feature type="transmembrane region" description="Helical" evidence="6">
    <location>
        <begin position="275"/>
        <end position="295"/>
    </location>
</feature>
<feature type="transmembrane region" description="Helical" evidence="6">
    <location>
        <begin position="49"/>
        <end position="69"/>
    </location>
</feature>
<dbReference type="AlphaFoldDB" id="A0A177KTS9"/>
<feature type="transmembrane region" description="Helical" evidence="6">
    <location>
        <begin position="179"/>
        <end position="203"/>
    </location>
</feature>
<comment type="caution">
    <text evidence="7">The sequence shown here is derived from an EMBL/GenBank/DDBJ whole genome shotgun (WGS) entry which is preliminary data.</text>
</comment>
<feature type="transmembrane region" description="Helical" evidence="6">
    <location>
        <begin position="223"/>
        <end position="243"/>
    </location>
</feature>
<dbReference type="CDD" id="cd13124">
    <property type="entry name" value="MATE_SpoVB_like"/>
    <property type="match status" value="1"/>
</dbReference>
<proteinExistence type="predicted"/>
<keyword evidence="5 6" id="KW-0472">Membrane</keyword>
<dbReference type="InterPro" id="IPR002797">
    <property type="entry name" value="Polysacc_synth"/>
</dbReference>
<dbReference type="RefSeq" id="WP_063974869.1">
    <property type="nucleotide sequence ID" value="NZ_LQWZ01000019.1"/>
</dbReference>
<dbReference type="EMBL" id="LQWZ01000019">
    <property type="protein sequence ID" value="OAH56778.1"/>
    <property type="molecule type" value="Genomic_DNA"/>
</dbReference>